<dbReference type="PROSITE" id="PS50931">
    <property type="entry name" value="HTH_LYSR"/>
    <property type="match status" value="1"/>
</dbReference>
<evidence type="ECO:0000256" key="1">
    <source>
        <dbReference type="ARBA" id="ARBA00009437"/>
    </source>
</evidence>
<dbReference type="InterPro" id="IPR058163">
    <property type="entry name" value="LysR-type_TF_proteobact-type"/>
</dbReference>
<dbReference type="GO" id="GO:0003700">
    <property type="term" value="F:DNA-binding transcription factor activity"/>
    <property type="evidence" value="ECO:0007669"/>
    <property type="project" value="InterPro"/>
</dbReference>
<dbReference type="InterPro" id="IPR005119">
    <property type="entry name" value="LysR_subst-bd"/>
</dbReference>
<name>A0A1V9H835_9XANT</name>
<gene>
    <name evidence="6" type="ORF">IM53_010900</name>
</gene>
<sequence length="307" mass="33404">MDHLQAIRAFARVVETGGFNRAAESLQMPNATLSKSISALEKYLGVKLLERSTRRVRVSNDGAAYYERVRHLLTELDDVEATLGRAQGSPKGRLRVDTGGSTACGLLIPALPEFCARYPDIQLQLGVTDRTVDVIGENIDCAIRSTADDGALISRKIGSLAWTTCASPDYLARHGVPTHPEQLKSPAFPVVGYFSAHSGKALPLHFLDDGAPLEIVPNCSVMVNESNAHLATGLAGLGLIHTLDFMVRPAIERGALVPVLQDWRPAPLDVFIAYAPSRQLSTKVRVFIEWVSEIYARIGRTPSPVER</sequence>
<evidence type="ECO:0000313" key="6">
    <source>
        <dbReference type="EMBL" id="OQP79058.1"/>
    </source>
</evidence>
<dbReference type="InterPro" id="IPR000847">
    <property type="entry name" value="LysR_HTH_N"/>
</dbReference>
<dbReference type="GO" id="GO:0043565">
    <property type="term" value="F:sequence-specific DNA binding"/>
    <property type="evidence" value="ECO:0007669"/>
    <property type="project" value="TreeGrafter"/>
</dbReference>
<dbReference type="CDD" id="cd08472">
    <property type="entry name" value="PBP2_CrgA_like_3"/>
    <property type="match status" value="1"/>
</dbReference>
<dbReference type="Pfam" id="PF03466">
    <property type="entry name" value="LysR_substrate"/>
    <property type="match status" value="1"/>
</dbReference>
<evidence type="ECO:0000313" key="7">
    <source>
        <dbReference type="Proteomes" id="UP000050546"/>
    </source>
</evidence>
<feature type="domain" description="HTH lysR-type" evidence="5">
    <location>
        <begin position="1"/>
        <end position="59"/>
    </location>
</feature>
<organism evidence="6 7">
    <name type="scientific">Xanthomonas phaseoli pv. dieffenbachiae</name>
    <dbReference type="NCBI Taxonomy" id="92828"/>
    <lineage>
        <taxon>Bacteria</taxon>
        <taxon>Pseudomonadati</taxon>
        <taxon>Pseudomonadota</taxon>
        <taxon>Gammaproteobacteria</taxon>
        <taxon>Lysobacterales</taxon>
        <taxon>Lysobacteraceae</taxon>
        <taxon>Xanthomonas</taxon>
    </lineage>
</organism>
<dbReference type="AlphaFoldDB" id="A0A1V9H835"/>
<dbReference type="InterPro" id="IPR036390">
    <property type="entry name" value="WH_DNA-bd_sf"/>
</dbReference>
<dbReference type="EMBL" id="JPYI02000070">
    <property type="protein sequence ID" value="OQP79058.1"/>
    <property type="molecule type" value="Genomic_DNA"/>
</dbReference>
<dbReference type="GeneID" id="93992876"/>
<dbReference type="SUPFAM" id="SSF46785">
    <property type="entry name" value="Winged helix' DNA-binding domain"/>
    <property type="match status" value="1"/>
</dbReference>
<keyword evidence="4" id="KW-0804">Transcription</keyword>
<evidence type="ECO:0000256" key="3">
    <source>
        <dbReference type="ARBA" id="ARBA00023125"/>
    </source>
</evidence>
<reference evidence="6 7" key="1">
    <citation type="journal article" date="2016" name="Plant Pathol.">
        <title>Genetic characterization of strains named as Xanthomonas axonopodis pv. dieffenbachiae leads to a taxonomic revision of the X. axonopodis species complex.</title>
        <authorList>
            <person name="Constantin E.C."/>
            <person name="Cleenwerck I."/>
            <person name="Maes M."/>
            <person name="Baeyen S."/>
            <person name="Van Malderghem C."/>
            <person name="De Vos P."/>
            <person name="Cottyn B."/>
        </authorList>
    </citation>
    <scope>NUCLEOTIDE SEQUENCE [LARGE SCALE GENOMIC DNA]</scope>
    <source>
        <strain evidence="6 7">LMG 25940</strain>
    </source>
</reference>
<comment type="similarity">
    <text evidence="1">Belongs to the LysR transcriptional regulatory family.</text>
</comment>
<comment type="caution">
    <text evidence="6">The sequence shown here is derived from an EMBL/GenBank/DDBJ whole genome shotgun (WGS) entry which is preliminary data.</text>
</comment>
<dbReference type="RefSeq" id="WP_057678064.1">
    <property type="nucleotide sequence ID" value="NZ_CP041380.1"/>
</dbReference>
<dbReference type="PANTHER" id="PTHR30537">
    <property type="entry name" value="HTH-TYPE TRANSCRIPTIONAL REGULATOR"/>
    <property type="match status" value="1"/>
</dbReference>
<dbReference type="GO" id="GO:0006351">
    <property type="term" value="P:DNA-templated transcription"/>
    <property type="evidence" value="ECO:0007669"/>
    <property type="project" value="TreeGrafter"/>
</dbReference>
<proteinExistence type="inferred from homology"/>
<keyword evidence="2" id="KW-0805">Transcription regulation</keyword>
<evidence type="ECO:0000256" key="2">
    <source>
        <dbReference type="ARBA" id="ARBA00023015"/>
    </source>
</evidence>
<dbReference type="SUPFAM" id="SSF53850">
    <property type="entry name" value="Periplasmic binding protein-like II"/>
    <property type="match status" value="1"/>
</dbReference>
<protein>
    <submittedName>
        <fullName evidence="6">LysR family transcriptional regulator</fullName>
    </submittedName>
</protein>
<evidence type="ECO:0000259" key="5">
    <source>
        <dbReference type="PROSITE" id="PS50931"/>
    </source>
</evidence>
<dbReference type="Proteomes" id="UP000050546">
    <property type="component" value="Unassembled WGS sequence"/>
</dbReference>
<dbReference type="InterPro" id="IPR036388">
    <property type="entry name" value="WH-like_DNA-bd_sf"/>
</dbReference>
<reference evidence="6 7" key="2">
    <citation type="journal article" date="2017" name="Plant Pathol.">
        <title>Pathogenicity and virulence gene content of Xanthomonas strains infecting Araceae, formerly known as Xanthomonas axonopodis pv. dieffenbachiae.</title>
        <authorList>
            <person name="Constantin E.C."/>
            <person name="Haegeman A."/>
            <person name="Van Vaerenbergh J."/>
            <person name="Baeyen S."/>
            <person name="Van Malderghem C."/>
            <person name="Maes M."/>
            <person name="Cottyn B."/>
        </authorList>
    </citation>
    <scope>NUCLEOTIDE SEQUENCE [LARGE SCALE GENOMIC DNA]</scope>
    <source>
        <strain evidence="6 7">LMG 25940</strain>
    </source>
</reference>
<dbReference type="FunFam" id="1.10.10.10:FF:000001">
    <property type="entry name" value="LysR family transcriptional regulator"/>
    <property type="match status" value="1"/>
</dbReference>
<accession>A0A1V9H835</accession>
<dbReference type="Gene3D" id="1.10.10.10">
    <property type="entry name" value="Winged helix-like DNA-binding domain superfamily/Winged helix DNA-binding domain"/>
    <property type="match status" value="1"/>
</dbReference>
<keyword evidence="3" id="KW-0238">DNA-binding</keyword>
<dbReference type="Pfam" id="PF00126">
    <property type="entry name" value="HTH_1"/>
    <property type="match status" value="1"/>
</dbReference>
<evidence type="ECO:0000256" key="4">
    <source>
        <dbReference type="ARBA" id="ARBA00023163"/>
    </source>
</evidence>
<dbReference type="Gene3D" id="3.40.190.290">
    <property type="match status" value="1"/>
</dbReference>
<dbReference type="STRING" id="1437877.GCA_001564415_00338"/>
<dbReference type="PANTHER" id="PTHR30537:SF17">
    <property type="entry name" value="LYSR-FAMILY REGULATORY PROTEIN"/>
    <property type="match status" value="1"/>
</dbReference>